<protein>
    <submittedName>
        <fullName evidence="1">Uncharacterized protein</fullName>
    </submittedName>
</protein>
<gene>
    <name evidence="1" type="ORF">GALL_551850</name>
</gene>
<evidence type="ECO:0000313" key="1">
    <source>
        <dbReference type="EMBL" id="OIQ63275.1"/>
    </source>
</evidence>
<organism evidence="1">
    <name type="scientific">mine drainage metagenome</name>
    <dbReference type="NCBI Taxonomy" id="410659"/>
    <lineage>
        <taxon>unclassified sequences</taxon>
        <taxon>metagenomes</taxon>
        <taxon>ecological metagenomes</taxon>
    </lineage>
</organism>
<accession>A0A1J5PDG5</accession>
<sequence length="204" mass="22748">MPGHGLQQSEFGHAQPHVLPVAQQAERRHIERERTEALHAVLARKVIARSSTFCRRPGARLRAAQQGAQPGQQFARAERLGQIVVGADFEADHPVDFLATRRQHQDGHIALPAQFTRESQSILPRQHQVEDHRLRLDLAEAFAHGIAVRSKVDTEAVAAQIVAQQRAQIGVVVDDQDAGVLRSGFFHDDKSRAIRRRAVRGDMQ</sequence>
<proteinExistence type="predicted"/>
<dbReference type="AlphaFoldDB" id="A0A1J5PDG5"/>
<comment type="caution">
    <text evidence="1">The sequence shown here is derived from an EMBL/GenBank/DDBJ whole genome shotgun (WGS) entry which is preliminary data.</text>
</comment>
<name>A0A1J5PDG5_9ZZZZ</name>
<dbReference type="EMBL" id="MLJW01009150">
    <property type="protein sequence ID" value="OIQ63275.1"/>
    <property type="molecule type" value="Genomic_DNA"/>
</dbReference>
<reference evidence="1" key="1">
    <citation type="submission" date="2016-10" db="EMBL/GenBank/DDBJ databases">
        <title>Sequence of Gallionella enrichment culture.</title>
        <authorList>
            <person name="Poehlein A."/>
            <person name="Muehling M."/>
            <person name="Daniel R."/>
        </authorList>
    </citation>
    <scope>NUCLEOTIDE SEQUENCE</scope>
</reference>